<feature type="binding site" evidence="15">
    <location>
        <position position="1078"/>
    </location>
    <ligand>
        <name>Mg(2+)</name>
        <dbReference type="ChEBI" id="CHEBI:18420"/>
    </ligand>
</feature>
<evidence type="ECO:0000256" key="17">
    <source>
        <dbReference type="SAM" id="MobiDB-lite"/>
    </source>
</evidence>
<feature type="binding site" evidence="14">
    <location>
        <position position="1058"/>
    </location>
    <ligand>
        <name>ATP</name>
        <dbReference type="ChEBI" id="CHEBI:30616"/>
    </ligand>
</feature>
<evidence type="ECO:0000256" key="9">
    <source>
        <dbReference type="ARBA" id="ARBA00022989"/>
    </source>
</evidence>
<feature type="compositionally biased region" description="Acidic residues" evidence="17">
    <location>
        <begin position="584"/>
        <end position="595"/>
    </location>
</feature>
<dbReference type="InterPro" id="IPR018303">
    <property type="entry name" value="ATPase_P-typ_P_site"/>
</dbReference>
<dbReference type="Gene3D" id="3.40.50.1000">
    <property type="entry name" value="HAD superfamily/HAD-like"/>
    <property type="match status" value="1"/>
</dbReference>
<keyword evidence="8 16" id="KW-1278">Translocase</keyword>
<dbReference type="SFLD" id="SFLDS00003">
    <property type="entry name" value="Haloacid_Dehalogenase"/>
    <property type="match status" value="1"/>
</dbReference>
<feature type="binding site" evidence="15">
    <location>
        <position position="558"/>
    </location>
    <ligand>
        <name>Mg(2+)</name>
        <dbReference type="ChEBI" id="CHEBI:18420"/>
    </ligand>
</feature>
<evidence type="ECO:0000256" key="5">
    <source>
        <dbReference type="ARBA" id="ARBA00022741"/>
    </source>
</evidence>
<dbReference type="SFLD" id="SFLDF00027">
    <property type="entry name" value="p-type_atpase"/>
    <property type="match status" value="1"/>
</dbReference>
<feature type="compositionally biased region" description="Polar residues" evidence="17">
    <location>
        <begin position="1514"/>
        <end position="1523"/>
    </location>
</feature>
<feature type="binding site" evidence="15">
    <location>
        <position position="1082"/>
    </location>
    <ligand>
        <name>Mg(2+)</name>
        <dbReference type="ChEBI" id="CHEBI:18420"/>
    </ligand>
</feature>
<keyword evidence="3 16" id="KW-0812">Transmembrane</keyword>
<feature type="region of interest" description="Disordered" evidence="17">
    <location>
        <begin position="581"/>
        <end position="642"/>
    </location>
</feature>
<evidence type="ECO:0000259" key="19">
    <source>
        <dbReference type="Pfam" id="PF16212"/>
    </source>
</evidence>
<keyword evidence="5 14" id="KW-0547">Nucleotide-binding</keyword>
<dbReference type="Pfam" id="PF16212">
    <property type="entry name" value="PhoLip_ATPase_C"/>
    <property type="match status" value="1"/>
</dbReference>
<comment type="catalytic activity">
    <reaction evidence="12">
        <text>a 1,2-diacyl-sn-glycero-3-phosphoethanolamine(out) + ATP + H2O = a 1,2-diacyl-sn-glycero-3-phosphoethanolamine(in) + ADP + phosphate + H(+)</text>
        <dbReference type="Rhea" id="RHEA:66132"/>
        <dbReference type="ChEBI" id="CHEBI:15377"/>
        <dbReference type="ChEBI" id="CHEBI:15378"/>
        <dbReference type="ChEBI" id="CHEBI:30616"/>
        <dbReference type="ChEBI" id="CHEBI:43474"/>
        <dbReference type="ChEBI" id="CHEBI:64612"/>
        <dbReference type="ChEBI" id="CHEBI:456216"/>
    </reaction>
    <physiologicalReaction direction="left-to-right" evidence="12">
        <dbReference type="Rhea" id="RHEA:66133"/>
    </physiologicalReaction>
</comment>
<feature type="binding site" evidence="15">
    <location>
        <position position="560"/>
    </location>
    <ligand>
        <name>Mg(2+)</name>
        <dbReference type="ChEBI" id="CHEBI:18420"/>
    </ligand>
</feature>
<comment type="similarity">
    <text evidence="2 16">Belongs to the cation transport ATPase (P-type) (TC 3.A.3) family. Type IV subfamily.</text>
</comment>
<feature type="transmembrane region" description="Helical" evidence="16">
    <location>
        <begin position="1325"/>
        <end position="1345"/>
    </location>
</feature>
<comment type="caution">
    <text evidence="20">The sequence shown here is derived from an EMBL/GenBank/DDBJ whole genome shotgun (WGS) entry which is preliminary data.</text>
</comment>
<evidence type="ECO:0000256" key="11">
    <source>
        <dbReference type="ARBA" id="ARBA00034036"/>
    </source>
</evidence>
<evidence type="ECO:0000256" key="1">
    <source>
        <dbReference type="ARBA" id="ARBA00004141"/>
    </source>
</evidence>
<dbReference type="GO" id="GO:0005886">
    <property type="term" value="C:plasma membrane"/>
    <property type="evidence" value="ECO:0007669"/>
    <property type="project" value="TreeGrafter"/>
</dbReference>
<dbReference type="GO" id="GO:0045332">
    <property type="term" value="P:phospholipid translocation"/>
    <property type="evidence" value="ECO:0007669"/>
    <property type="project" value="TreeGrafter"/>
</dbReference>
<name>A0A5M3N1B6_CONPW</name>
<dbReference type="InterPro" id="IPR023299">
    <property type="entry name" value="ATPase_P-typ_cyto_dom_N"/>
</dbReference>
<keyword evidence="9 16" id="KW-1133">Transmembrane helix</keyword>
<evidence type="ECO:0000256" key="16">
    <source>
        <dbReference type="RuleBase" id="RU362033"/>
    </source>
</evidence>
<feature type="binding site" evidence="14">
    <location>
        <position position="1082"/>
    </location>
    <ligand>
        <name>ATP</name>
        <dbReference type="ChEBI" id="CHEBI:30616"/>
    </ligand>
</feature>
<feature type="compositionally biased region" description="Low complexity" evidence="17">
    <location>
        <begin position="1484"/>
        <end position="1495"/>
    </location>
</feature>
<dbReference type="InterPro" id="IPR032630">
    <property type="entry name" value="P_typ_ATPase_c"/>
</dbReference>
<dbReference type="SUPFAM" id="SSF81660">
    <property type="entry name" value="Metal cation-transporting ATPase, ATP-binding domain N"/>
    <property type="match status" value="1"/>
</dbReference>
<dbReference type="PROSITE" id="PS00154">
    <property type="entry name" value="ATPASE_E1_E2"/>
    <property type="match status" value="1"/>
</dbReference>
<proteinExistence type="inferred from homology"/>
<dbReference type="EMBL" id="JH711574">
    <property type="protein sequence ID" value="EIW84814.1"/>
    <property type="molecule type" value="Genomic_DNA"/>
</dbReference>
<feature type="region of interest" description="Disordered" evidence="17">
    <location>
        <begin position="227"/>
        <end position="250"/>
    </location>
</feature>
<dbReference type="InterPro" id="IPR036412">
    <property type="entry name" value="HAD-like_sf"/>
</dbReference>
<feature type="transmembrane region" description="Helical" evidence="16">
    <location>
        <begin position="1171"/>
        <end position="1188"/>
    </location>
</feature>
<feature type="transmembrane region" description="Helical" evidence="16">
    <location>
        <begin position="1257"/>
        <end position="1275"/>
    </location>
</feature>
<dbReference type="Gene3D" id="2.70.150.10">
    <property type="entry name" value="Calcium-transporting ATPase, cytoplasmic transduction domain A"/>
    <property type="match status" value="1"/>
</dbReference>
<feature type="domain" description="P-type ATPase C-terminal" evidence="19">
    <location>
        <begin position="1104"/>
        <end position="1352"/>
    </location>
</feature>
<dbReference type="InterPro" id="IPR032631">
    <property type="entry name" value="P-type_ATPase_N"/>
</dbReference>
<organism evidence="20 21">
    <name type="scientific">Coniophora puteana (strain RWD-64-598)</name>
    <name type="common">Brown rot fungus</name>
    <dbReference type="NCBI Taxonomy" id="741705"/>
    <lineage>
        <taxon>Eukaryota</taxon>
        <taxon>Fungi</taxon>
        <taxon>Dikarya</taxon>
        <taxon>Basidiomycota</taxon>
        <taxon>Agaricomycotina</taxon>
        <taxon>Agaricomycetes</taxon>
        <taxon>Agaricomycetidae</taxon>
        <taxon>Boletales</taxon>
        <taxon>Coniophorineae</taxon>
        <taxon>Coniophoraceae</taxon>
        <taxon>Coniophora</taxon>
    </lineage>
</organism>
<feature type="region of interest" description="Disordered" evidence="17">
    <location>
        <begin position="1"/>
        <end position="54"/>
    </location>
</feature>
<feature type="binding site" evidence="14">
    <location>
        <position position="833"/>
    </location>
    <ligand>
        <name>ATP</name>
        <dbReference type="ChEBI" id="CHEBI:30616"/>
    </ligand>
</feature>
<dbReference type="PANTHER" id="PTHR24092">
    <property type="entry name" value="PROBABLE PHOSPHOLIPID-TRANSPORTING ATPASE"/>
    <property type="match status" value="1"/>
</dbReference>
<dbReference type="Gene3D" id="3.40.1110.10">
    <property type="entry name" value="Calcium-transporting ATPase, cytoplasmic domain N"/>
    <property type="match status" value="1"/>
</dbReference>
<feature type="transmembrane region" description="Helical" evidence="16">
    <location>
        <begin position="442"/>
        <end position="463"/>
    </location>
</feature>
<feature type="transmembrane region" description="Helical" evidence="16">
    <location>
        <begin position="1282"/>
        <end position="1305"/>
    </location>
</feature>
<evidence type="ECO:0000259" key="18">
    <source>
        <dbReference type="Pfam" id="PF16209"/>
    </source>
</evidence>
<dbReference type="OrthoDB" id="377733at2759"/>
<comment type="catalytic activity">
    <reaction evidence="11 16">
        <text>ATP + H2O + phospholipidSide 1 = ADP + phosphate + phospholipidSide 2.</text>
        <dbReference type="EC" id="7.6.2.1"/>
    </reaction>
</comment>
<dbReference type="SFLD" id="SFLDG00002">
    <property type="entry name" value="C1.7:_P-type_atpase_like"/>
    <property type="match status" value="1"/>
</dbReference>
<dbReference type="RefSeq" id="XP_007764241.1">
    <property type="nucleotide sequence ID" value="XM_007766051.1"/>
</dbReference>
<feature type="binding site" evidence="14">
    <location>
        <position position="914"/>
    </location>
    <ligand>
        <name>ATP</name>
        <dbReference type="ChEBI" id="CHEBI:30616"/>
    </ligand>
</feature>
<dbReference type="SUPFAM" id="SSF81653">
    <property type="entry name" value="Calcium ATPase, transduction domain A"/>
    <property type="match status" value="1"/>
</dbReference>
<dbReference type="FunFam" id="3.40.50.1000:FF:000001">
    <property type="entry name" value="Phospholipid-transporting ATPase IC"/>
    <property type="match status" value="1"/>
</dbReference>
<feature type="domain" description="P-type ATPase N-terminal" evidence="18">
    <location>
        <begin position="106"/>
        <end position="161"/>
    </location>
</feature>
<feature type="transmembrane region" description="Helical" evidence="16">
    <location>
        <begin position="158"/>
        <end position="176"/>
    </location>
</feature>
<feature type="binding site" evidence="14">
    <location>
        <position position="915"/>
    </location>
    <ligand>
        <name>ATP</name>
        <dbReference type="ChEBI" id="CHEBI:30616"/>
    </ligand>
</feature>
<feature type="compositionally biased region" description="Basic and acidic residues" evidence="17">
    <location>
        <begin position="596"/>
        <end position="610"/>
    </location>
</feature>
<feature type="binding site" evidence="14">
    <location>
        <position position="799"/>
    </location>
    <ligand>
        <name>ATP</name>
        <dbReference type="ChEBI" id="CHEBI:30616"/>
    </ligand>
</feature>
<dbReference type="SUPFAM" id="SSF81665">
    <property type="entry name" value="Calcium ATPase, transmembrane domain M"/>
    <property type="match status" value="1"/>
</dbReference>
<feature type="binding site" evidence="14">
    <location>
        <position position="761"/>
    </location>
    <ligand>
        <name>ATP</name>
        <dbReference type="ChEBI" id="CHEBI:30616"/>
    </ligand>
</feature>
<feature type="compositionally biased region" description="Low complexity" evidence="17">
    <location>
        <begin position="612"/>
        <end position="624"/>
    </location>
</feature>
<dbReference type="NCBIfam" id="TIGR01494">
    <property type="entry name" value="ATPase_P-type"/>
    <property type="match status" value="1"/>
</dbReference>
<feature type="transmembrane region" description="Helical" evidence="16">
    <location>
        <begin position="1218"/>
        <end position="1237"/>
    </location>
</feature>
<feature type="region of interest" description="Disordered" evidence="17">
    <location>
        <begin position="1475"/>
        <end position="1523"/>
    </location>
</feature>
<gene>
    <name evidence="20" type="ORF">CONPUDRAFT_79584</name>
</gene>
<dbReference type="PANTHER" id="PTHR24092:SF153">
    <property type="entry name" value="PHOSPHOLIPID-TRANSPORTING ATPASE"/>
    <property type="match status" value="1"/>
</dbReference>
<evidence type="ECO:0000256" key="8">
    <source>
        <dbReference type="ARBA" id="ARBA00022967"/>
    </source>
</evidence>
<protein>
    <recommendedName>
        <fullName evidence="16">Phospholipid-transporting ATPase</fullName>
        <ecNumber evidence="16">7.6.2.1</ecNumber>
    </recommendedName>
</protein>
<evidence type="ECO:0000256" key="4">
    <source>
        <dbReference type="ARBA" id="ARBA00022723"/>
    </source>
</evidence>
<dbReference type="Pfam" id="PF13246">
    <property type="entry name" value="Cation_ATPase"/>
    <property type="match status" value="1"/>
</dbReference>
<evidence type="ECO:0000313" key="20">
    <source>
        <dbReference type="EMBL" id="EIW84814.1"/>
    </source>
</evidence>
<comment type="subcellular location">
    <subcellularLocation>
        <location evidence="1 16">Membrane</location>
        <topology evidence="1 16">Multi-pass membrane protein</topology>
    </subcellularLocation>
</comment>
<evidence type="ECO:0000256" key="6">
    <source>
        <dbReference type="ARBA" id="ARBA00022840"/>
    </source>
</evidence>
<dbReference type="Proteomes" id="UP000053558">
    <property type="component" value="Unassembled WGS sequence"/>
</dbReference>
<keyword evidence="21" id="KW-1185">Reference proteome</keyword>
<feature type="binding site" evidence="14">
    <location>
        <position position="718"/>
    </location>
    <ligand>
        <name>ATP</name>
        <dbReference type="ChEBI" id="CHEBI:30616"/>
    </ligand>
</feature>
<feature type="transmembrane region" description="Helical" evidence="16">
    <location>
        <begin position="490"/>
        <end position="512"/>
    </location>
</feature>
<evidence type="ECO:0000256" key="13">
    <source>
        <dbReference type="PIRSR" id="PIRSR606539-1"/>
    </source>
</evidence>
<evidence type="ECO:0000256" key="10">
    <source>
        <dbReference type="ARBA" id="ARBA00023136"/>
    </source>
</evidence>
<dbReference type="InterPro" id="IPR001757">
    <property type="entry name" value="P_typ_ATPase"/>
</dbReference>
<reference evidence="21" key="1">
    <citation type="journal article" date="2012" name="Science">
        <title>The Paleozoic origin of enzymatic lignin decomposition reconstructed from 31 fungal genomes.</title>
        <authorList>
            <person name="Floudas D."/>
            <person name="Binder M."/>
            <person name="Riley R."/>
            <person name="Barry K."/>
            <person name="Blanchette R.A."/>
            <person name="Henrissat B."/>
            <person name="Martinez A.T."/>
            <person name="Otillar R."/>
            <person name="Spatafora J.W."/>
            <person name="Yadav J.S."/>
            <person name="Aerts A."/>
            <person name="Benoit I."/>
            <person name="Boyd A."/>
            <person name="Carlson A."/>
            <person name="Copeland A."/>
            <person name="Coutinho P.M."/>
            <person name="de Vries R.P."/>
            <person name="Ferreira P."/>
            <person name="Findley K."/>
            <person name="Foster B."/>
            <person name="Gaskell J."/>
            <person name="Glotzer D."/>
            <person name="Gorecki P."/>
            <person name="Heitman J."/>
            <person name="Hesse C."/>
            <person name="Hori C."/>
            <person name="Igarashi K."/>
            <person name="Jurgens J.A."/>
            <person name="Kallen N."/>
            <person name="Kersten P."/>
            <person name="Kohler A."/>
            <person name="Kuees U."/>
            <person name="Kumar T.K.A."/>
            <person name="Kuo A."/>
            <person name="LaButti K."/>
            <person name="Larrondo L.F."/>
            <person name="Lindquist E."/>
            <person name="Ling A."/>
            <person name="Lombard V."/>
            <person name="Lucas S."/>
            <person name="Lundell T."/>
            <person name="Martin R."/>
            <person name="McLaughlin D.J."/>
            <person name="Morgenstern I."/>
            <person name="Morin E."/>
            <person name="Murat C."/>
            <person name="Nagy L.G."/>
            <person name="Nolan M."/>
            <person name="Ohm R.A."/>
            <person name="Patyshakuliyeva A."/>
            <person name="Rokas A."/>
            <person name="Ruiz-Duenas F.J."/>
            <person name="Sabat G."/>
            <person name="Salamov A."/>
            <person name="Samejima M."/>
            <person name="Schmutz J."/>
            <person name="Slot J.C."/>
            <person name="St John F."/>
            <person name="Stenlid J."/>
            <person name="Sun H."/>
            <person name="Sun S."/>
            <person name="Syed K."/>
            <person name="Tsang A."/>
            <person name="Wiebenga A."/>
            <person name="Young D."/>
            <person name="Pisabarro A."/>
            <person name="Eastwood D.C."/>
            <person name="Martin F."/>
            <person name="Cullen D."/>
            <person name="Grigoriev I.V."/>
            <person name="Hibbett D.S."/>
        </authorList>
    </citation>
    <scope>NUCLEOTIDE SEQUENCE [LARGE SCALE GENOMIC DNA]</scope>
    <source>
        <strain evidence="21">RWD-64-598 SS2</strain>
    </source>
</reference>
<evidence type="ECO:0000256" key="15">
    <source>
        <dbReference type="PIRSR" id="PIRSR606539-3"/>
    </source>
</evidence>
<dbReference type="SUPFAM" id="SSF56784">
    <property type="entry name" value="HAD-like"/>
    <property type="match status" value="1"/>
</dbReference>
<feature type="binding site" evidence="14">
    <location>
        <position position="913"/>
    </location>
    <ligand>
        <name>ATP</name>
        <dbReference type="ChEBI" id="CHEBI:30616"/>
    </ligand>
</feature>
<feature type="binding site" evidence="14">
    <location>
        <position position="558"/>
    </location>
    <ligand>
        <name>ATP</name>
        <dbReference type="ChEBI" id="CHEBI:30616"/>
    </ligand>
</feature>
<dbReference type="OMA" id="DMMIYQR"/>
<dbReference type="GO" id="GO:0000287">
    <property type="term" value="F:magnesium ion binding"/>
    <property type="evidence" value="ECO:0007669"/>
    <property type="project" value="UniProtKB-UniRule"/>
</dbReference>
<feature type="compositionally biased region" description="Low complexity" evidence="17">
    <location>
        <begin position="21"/>
        <end position="39"/>
    </location>
</feature>
<evidence type="ECO:0000256" key="14">
    <source>
        <dbReference type="PIRSR" id="PIRSR606539-2"/>
    </source>
</evidence>
<evidence type="ECO:0000256" key="2">
    <source>
        <dbReference type="ARBA" id="ARBA00008109"/>
    </source>
</evidence>
<dbReference type="GeneID" id="19209946"/>
<evidence type="ECO:0000313" key="21">
    <source>
        <dbReference type="Proteomes" id="UP000053558"/>
    </source>
</evidence>
<dbReference type="InterPro" id="IPR044492">
    <property type="entry name" value="P_typ_ATPase_HD_dom"/>
</dbReference>
<comment type="cofactor">
    <cofactor evidence="15">
        <name>Mg(2+)</name>
        <dbReference type="ChEBI" id="CHEBI:18420"/>
    </cofactor>
</comment>
<keyword evidence="6 14" id="KW-0067">ATP-binding</keyword>
<evidence type="ECO:0000256" key="12">
    <source>
        <dbReference type="ARBA" id="ARBA00049128"/>
    </source>
</evidence>
<evidence type="ECO:0000256" key="3">
    <source>
        <dbReference type="ARBA" id="ARBA00022692"/>
    </source>
</evidence>
<dbReference type="PRINTS" id="PR00119">
    <property type="entry name" value="CATATPASE"/>
</dbReference>
<dbReference type="InterPro" id="IPR023298">
    <property type="entry name" value="ATPase_P-typ_TM_dom_sf"/>
</dbReference>
<dbReference type="KEGG" id="cput:CONPUDRAFT_79584"/>
<keyword evidence="4 15" id="KW-0479">Metal-binding</keyword>
<feature type="transmembrane region" description="Helical" evidence="16">
    <location>
        <begin position="1144"/>
        <end position="1165"/>
    </location>
</feature>
<dbReference type="GO" id="GO:0140326">
    <property type="term" value="F:ATPase-coupled intramembrane lipid transporter activity"/>
    <property type="evidence" value="ECO:0007669"/>
    <property type="project" value="UniProtKB-EC"/>
</dbReference>
<dbReference type="NCBIfam" id="TIGR01652">
    <property type="entry name" value="ATPase-Plipid"/>
    <property type="match status" value="1"/>
</dbReference>
<feature type="binding site" evidence="14">
    <location>
        <position position="560"/>
    </location>
    <ligand>
        <name>ATP</name>
        <dbReference type="ChEBI" id="CHEBI:30616"/>
    </ligand>
</feature>
<sequence>MGHPDPQLPDHAHNNSAVPVNGSSTTNTGAAGAGAPTGVKGKGKGGRGGRGIVKGSASKKPAWLAWLSNFGVESLFSGKRTPGVPRTVYCNQDLPPEYYDHKGRPHKEYVYTPNQVITSKYTIITFLPRNLLEQFRRVANVFFAAIAILQFFPEFSTISPGLVLLPLIIVLAITAVKDGYEDIKRHQSDKKVNHTPVQVLSGGAWVNPNHTGAKSKTFVRGIVPSRNKKRKDVEDEEQDPSALEAGMSRTNTNTNIDIAEVTPKAERRRSLASVFGGESKKGAPYWKNSLWEDVRVGDFVRILEDEPIPADMLLCATSEEENVAFVETKNLDGETNLKSRNACSALTDLSSAAACADRRNEFAVELDRPDINMYKLNGAVVRDGARAAVDLQTVLLRGTVLRNTKWAIGVVLFTGVDTKMVLNSGGTPSKRSRVERQMNPQVLLNLGLLALMAVACAIADSSIEKVQYPEGAPWLYNDDVSDDNPRVNGIITFAFALITFQNIVPISLYISIEGVKTCQALFIYFDYDMYYQKTGQATLARSYNLSDDLGQIEYIFSDKTGTLTQNCMVFRQCSVGGVAYRGDPEDEKEDYEDSDVLVKKGAPEKPKDMRPSSSDSTAASTSASGNGGVRHHEGQGDVPDPLAATDVKLSAGVLKRFKDANLAQDLEASANAEPGTESAAHARALNGFFTVLALCHTVIAAIDGQTGALEYKAQSPDEAALVQAAADVGFVFRGRDREILFLQTPFSPEVERYELLNILEFTSARKRMSVVVRKLPSSSEGQVGEEEQESAGKLFLLTKGADNVVFERLKAGADEMNKTTEGHLDEFANSGLRTLTLAYKVIPEDEYEVWSEQYHDALTALDDREEKVEATCDLIERDLRLLGATAIEDKLQDGVPETIADLKAAGIKVWVATGDKLETAIAIGYSTNLIAHDSNIIIIRGGSDEGRPVFQQMVQAVEDYFPESGILEDEDLMSFGSNEPKEPADALDSRPVPMRRLSMGVASVVGEGNGDRPGGYVLVIDGTALNQALADQQHRDLLLNLAMECEGVICCRVSPLQKALVVRLVKDGLGVMTLAIGDGANDVSMIQAADVGVGISGEEGLQAVNSADYAIAQFRFLKRLLLVHGHWSYARNGTMIINFFYKNILCIGVLWWFQIYCGWTSAYAFDYTYLLFWNSFWTIAPVLGIGLFDRIVDADVLMAFPELYRFGRERTWFSLKQFGIYIFDAVVQSVVIFFLMTYTYMTTTARSDGYDVAQYEYTTTMVFAAVTTACLFNGLNTNVWTGWVFFAVFIGILLLWLFTLVYNSISPGWFITDVFGNNHFLFRSAYFWLAQPLIVLLCLLPRWLYRAVQLGYDPGDLETLRYLKRMNPNLDLASLREQDRAGLFRTSTWEPRRSTSRASRRMSSRLSRPVSIRSRQSYIEGGDNMSIRSRSRTPIDPRRASRVDMATGATSVHRGFDFSTEEGGVAIQRIQSNLSEKRASSRHLPLPKSKLGSSLSKRKVSLKMLPSLRRKKPSTATTGSIDE</sequence>
<dbReference type="Pfam" id="PF16209">
    <property type="entry name" value="PhoLip_ATPase_N"/>
    <property type="match status" value="1"/>
</dbReference>
<dbReference type="GO" id="GO:0016887">
    <property type="term" value="F:ATP hydrolysis activity"/>
    <property type="evidence" value="ECO:0007669"/>
    <property type="project" value="InterPro"/>
</dbReference>
<accession>A0A5M3N1B6</accession>
<feature type="binding site" evidence="14">
    <location>
        <position position="1052"/>
    </location>
    <ligand>
        <name>ATP</name>
        <dbReference type="ChEBI" id="CHEBI:30616"/>
    </ligand>
</feature>
<feature type="binding site" evidence="14">
    <location>
        <position position="559"/>
    </location>
    <ligand>
        <name>ATP</name>
        <dbReference type="ChEBI" id="CHEBI:30616"/>
    </ligand>
</feature>
<keyword evidence="10 16" id="KW-0472">Membrane</keyword>
<dbReference type="GO" id="GO:0005524">
    <property type="term" value="F:ATP binding"/>
    <property type="evidence" value="ECO:0007669"/>
    <property type="project" value="UniProtKB-UniRule"/>
</dbReference>
<feature type="binding site" evidence="14">
    <location>
        <position position="1081"/>
    </location>
    <ligand>
        <name>ATP</name>
        <dbReference type="ChEBI" id="CHEBI:30616"/>
    </ligand>
</feature>
<dbReference type="InterPro" id="IPR008250">
    <property type="entry name" value="ATPase_P-typ_transduc_dom_A_sf"/>
</dbReference>
<dbReference type="InterPro" id="IPR023214">
    <property type="entry name" value="HAD_sf"/>
</dbReference>
<dbReference type="InterPro" id="IPR006539">
    <property type="entry name" value="P-type_ATPase_IV"/>
</dbReference>
<evidence type="ECO:0000256" key="7">
    <source>
        <dbReference type="ARBA" id="ARBA00022842"/>
    </source>
</evidence>
<dbReference type="EC" id="7.6.2.1" evidence="16"/>
<keyword evidence="7 15" id="KW-0460">Magnesium</keyword>
<feature type="active site" description="4-aspartylphosphate intermediate" evidence="13">
    <location>
        <position position="558"/>
    </location>
</feature>